<dbReference type="PANTHER" id="PTHR47331">
    <property type="entry name" value="PHD-TYPE DOMAIN-CONTAINING PROTEIN"/>
    <property type="match status" value="1"/>
</dbReference>
<protein>
    <submittedName>
        <fullName evidence="2">Uncharacterized protein</fullName>
    </submittedName>
</protein>
<gene>
    <name evidence="2" type="ORF">PACLA_8A056606</name>
</gene>
<dbReference type="Proteomes" id="UP001152795">
    <property type="component" value="Unassembled WGS sequence"/>
</dbReference>
<feature type="compositionally biased region" description="Polar residues" evidence="1">
    <location>
        <begin position="323"/>
        <end position="335"/>
    </location>
</feature>
<name>A0A6S7H7J6_PARCT</name>
<feature type="region of interest" description="Disordered" evidence="1">
    <location>
        <begin position="323"/>
        <end position="375"/>
    </location>
</feature>
<feature type="region of interest" description="Disordered" evidence="1">
    <location>
        <begin position="1458"/>
        <end position="1483"/>
    </location>
</feature>
<accession>A0A6S7H7J6</accession>
<dbReference type="InterPro" id="IPR036397">
    <property type="entry name" value="RNaseH_sf"/>
</dbReference>
<dbReference type="InterPro" id="IPR008042">
    <property type="entry name" value="Retrotrans_Pao"/>
</dbReference>
<feature type="compositionally biased region" description="Polar residues" evidence="1">
    <location>
        <begin position="343"/>
        <end position="368"/>
    </location>
</feature>
<evidence type="ECO:0000256" key="1">
    <source>
        <dbReference type="SAM" id="MobiDB-lite"/>
    </source>
</evidence>
<dbReference type="Gene3D" id="3.10.10.10">
    <property type="entry name" value="HIV Type 1 Reverse Transcriptase, subunit A, domain 1"/>
    <property type="match status" value="1"/>
</dbReference>
<dbReference type="PROSITE" id="PS50994">
    <property type="entry name" value="INTEGRASE"/>
    <property type="match status" value="1"/>
</dbReference>
<organism evidence="2 3">
    <name type="scientific">Paramuricea clavata</name>
    <name type="common">Red gorgonian</name>
    <name type="synonym">Violescent sea-whip</name>
    <dbReference type="NCBI Taxonomy" id="317549"/>
    <lineage>
        <taxon>Eukaryota</taxon>
        <taxon>Metazoa</taxon>
        <taxon>Cnidaria</taxon>
        <taxon>Anthozoa</taxon>
        <taxon>Octocorallia</taxon>
        <taxon>Malacalcyonacea</taxon>
        <taxon>Plexauridae</taxon>
        <taxon>Paramuricea</taxon>
    </lineage>
</organism>
<evidence type="ECO:0000313" key="2">
    <source>
        <dbReference type="EMBL" id="CAB4000269.1"/>
    </source>
</evidence>
<proteinExistence type="predicted"/>
<sequence length="1483" mass="170716">MPPKIDVSLLTAKWDNMVNSVYELFEEFQVLSSVEAEVSTLDNVYKQIETKYRLMKQQQQEVIIDKILEGKVSDSEEAEKILESNKKIGTQVKTHYLNCTKSFAEYQKKCSLNKSSEHKSDSIEAMTFAVTKMAEALTSTKTDKTSSLEKLSVPVWDGKRKSYLTWKHEFKYWMEKCKQDKEEQLQRFRKALPKYSFWADQVKYCKSVEKAFEILDKEFADKRKLMDDLVNEITFHKPVKSDSASFSRYATQIMGFANDMEENGCSVADSNESPFIMSQLLSKLESRDNADFGRDMIREHKEIITNLIEWLYREANLRSRGKQFNASDSTNQSSSPKPPKINAVNSSYNKQTENALRNNSEHTNNSRTKQTEEDSCPLNCKTHHYLSECPVYQNLSVDERWEVVKQNNRCRKCLMTHHTNTCKKPDGTTCKQCTKPHHYSLHNNRRNSDSTVNQQFSPLTSEINIEKLETQNSNVQKNDKIKGKCPVQKIRVSTVVGSENDDKVSRTISVEVGTISAEEDIKTLLTQDLLGVKPTKMCTCTDEMLKENKFIKSLADSTKIIEGRVEVKMPWKEGGPPRQSNYSIAYQRMLSSEKTFRNKKCFDEIETEVQKLVEQAFVIEVPTDQVDHNKPEWYLPMQAVFTPERSTKIRLVFDASAKGPDNKSLNDYLEKGPNYINNIQDVLMAWRWDHVGYCGDLRKMFNQIMIHPEDQIYHRFLFRQNQDEDPKIFQWVRLNFGDKPAPDIATGSIKVLGKAHQEDLPEASQQLQDNVYVDDIGGSAPTPEKNKKITADIDIILSTGNFEVKSWNSNHKEVDKSNEKCTTFLGHKWNKEIDVFTFKKEFDIRPEGIFTKRRCLSLVSQLWDPLGLVLPVMIKVRVDLQDLWASGFSWDEDLPDAIQSKWIDNFQVLNEVPNLQFNRKIKPDNAVDKPEIHGFCDAGELAYGAVIFLRWKCEDGGYSCIPIMAKAFVAPLRKKSIPSLELLGCLVLTRIYKACVQALKFANAKDWNYVLWTDSQTVLSWIKTPARKFKPFVSARVAEIQESVNVGNFRYVKSKDNPADALTRGICIHELDNWMAGLQFLLSSEVIGKSSEDLSESNEETDFEYKSEFKSELKESEEITSESCNIVKVTNDDLFKRLLDTFSSFSKIRRTLAYVLRFIRILQNKVKETNPISRSELKASENLLFKWCQQEMDIREFSTQRLQPKFDEEGLLHAHVALLLRHLHEQKCHCGYKSLVHETRKKYWIVGIRNTAKKLTTKCITCKKLRSKPLEQIEGQLPSLRVATGLPVFTNTAMDMFGPIQIKKNRKTCKEAQIIIFTCMTMRAIQLELVTDRSTDTFLMAFRRFACTCGHPNVCWSDCGTNFVGAQAYLKEITSCWDTSKIQKVLTEEFSCDFRWEFNIPKASHQNGVVESLIKSVRQAMNATCKDQAYTEEQWHTILNEITYLVNSRPLYPSSVSKLNNDPPITPNDLIIGQHNSPPIPEE</sequence>
<dbReference type="Pfam" id="PF17921">
    <property type="entry name" value="Integrase_H2C2"/>
    <property type="match status" value="1"/>
</dbReference>
<dbReference type="Gene3D" id="3.30.420.10">
    <property type="entry name" value="Ribonuclease H-like superfamily/Ribonuclease H"/>
    <property type="match status" value="1"/>
</dbReference>
<dbReference type="SUPFAM" id="SSF56672">
    <property type="entry name" value="DNA/RNA polymerases"/>
    <property type="match status" value="1"/>
</dbReference>
<dbReference type="PANTHER" id="PTHR47331:SF1">
    <property type="entry name" value="GAG-LIKE PROTEIN"/>
    <property type="match status" value="1"/>
</dbReference>
<reference evidence="2" key="1">
    <citation type="submission" date="2020-04" db="EMBL/GenBank/DDBJ databases">
        <authorList>
            <person name="Alioto T."/>
            <person name="Alioto T."/>
            <person name="Gomez Garrido J."/>
        </authorList>
    </citation>
    <scope>NUCLEOTIDE SEQUENCE</scope>
    <source>
        <strain evidence="2">A484AB</strain>
    </source>
</reference>
<dbReference type="InterPro" id="IPR043502">
    <property type="entry name" value="DNA/RNA_pol_sf"/>
</dbReference>
<dbReference type="Pfam" id="PF05380">
    <property type="entry name" value="Peptidase_A17"/>
    <property type="match status" value="1"/>
</dbReference>
<dbReference type="GO" id="GO:0015074">
    <property type="term" value="P:DNA integration"/>
    <property type="evidence" value="ECO:0007669"/>
    <property type="project" value="InterPro"/>
</dbReference>
<dbReference type="EMBL" id="CACRXK020003793">
    <property type="protein sequence ID" value="CAB4000269.1"/>
    <property type="molecule type" value="Genomic_DNA"/>
</dbReference>
<dbReference type="InterPro" id="IPR012337">
    <property type="entry name" value="RNaseH-like_sf"/>
</dbReference>
<dbReference type="InterPro" id="IPR001584">
    <property type="entry name" value="Integrase_cat-core"/>
</dbReference>
<dbReference type="OrthoDB" id="5981923at2759"/>
<comment type="caution">
    <text evidence="2">The sequence shown here is derived from an EMBL/GenBank/DDBJ whole genome shotgun (WGS) entry which is preliminary data.</text>
</comment>
<evidence type="ECO:0000313" key="3">
    <source>
        <dbReference type="Proteomes" id="UP001152795"/>
    </source>
</evidence>
<dbReference type="Gene3D" id="3.30.70.270">
    <property type="match status" value="1"/>
</dbReference>
<dbReference type="GO" id="GO:0003676">
    <property type="term" value="F:nucleic acid binding"/>
    <property type="evidence" value="ECO:0007669"/>
    <property type="project" value="InterPro"/>
</dbReference>
<dbReference type="SUPFAM" id="SSF53098">
    <property type="entry name" value="Ribonuclease H-like"/>
    <property type="match status" value="1"/>
</dbReference>
<dbReference type="InterPro" id="IPR043128">
    <property type="entry name" value="Rev_trsase/Diguanyl_cyclase"/>
</dbReference>
<keyword evidence="3" id="KW-1185">Reference proteome</keyword>
<dbReference type="InterPro" id="IPR041588">
    <property type="entry name" value="Integrase_H2C2"/>
</dbReference>